<name>A0A9W4HH45_PENNA</name>
<organism evidence="2 3">
    <name type="scientific">Penicillium nalgiovense</name>
    <dbReference type="NCBI Taxonomy" id="60175"/>
    <lineage>
        <taxon>Eukaryota</taxon>
        <taxon>Fungi</taxon>
        <taxon>Dikarya</taxon>
        <taxon>Ascomycota</taxon>
        <taxon>Pezizomycotina</taxon>
        <taxon>Eurotiomycetes</taxon>
        <taxon>Eurotiomycetidae</taxon>
        <taxon>Eurotiales</taxon>
        <taxon>Aspergillaceae</taxon>
        <taxon>Penicillium</taxon>
    </lineage>
</organism>
<evidence type="ECO:0000313" key="2">
    <source>
        <dbReference type="EMBL" id="CAG8032640.1"/>
    </source>
</evidence>
<comment type="caution">
    <text evidence="2">The sequence shown here is derived from an EMBL/GenBank/DDBJ whole genome shotgun (WGS) entry which is preliminary data.</text>
</comment>
<gene>
    <name evidence="2" type="ORF">PNAL_LOCUS2774</name>
</gene>
<dbReference type="AlphaFoldDB" id="A0A9W4HH45"/>
<dbReference type="Proteomes" id="UP001153461">
    <property type="component" value="Unassembled WGS sequence"/>
</dbReference>
<reference evidence="2" key="1">
    <citation type="submission" date="2021-07" db="EMBL/GenBank/DDBJ databases">
        <authorList>
            <person name="Branca A.L. A."/>
        </authorList>
    </citation>
    <scope>NUCLEOTIDE SEQUENCE</scope>
</reference>
<evidence type="ECO:0000256" key="1">
    <source>
        <dbReference type="SAM" id="MobiDB-lite"/>
    </source>
</evidence>
<protein>
    <submittedName>
        <fullName evidence="2">Uncharacterized protein</fullName>
    </submittedName>
</protein>
<evidence type="ECO:0000313" key="3">
    <source>
        <dbReference type="Proteomes" id="UP001153461"/>
    </source>
</evidence>
<feature type="compositionally biased region" description="Low complexity" evidence="1">
    <location>
        <begin position="29"/>
        <end position="38"/>
    </location>
</feature>
<feature type="region of interest" description="Disordered" evidence="1">
    <location>
        <begin position="12"/>
        <end position="69"/>
    </location>
</feature>
<sequence>MRTIKDLWFNRPAFNHVNSNSTPEKSESAELAPESSPLTEPPPSFVFDQMSPESEQDAEAHPNAALHLSTQDTLLQPPTLHQSFQSIESATAVSSLNESLSGSQRIMKDGREVVISSDGEDTDSICSLEDPKNLFAPKSKKDESTPAKFTTKTLSPKKYRHNIDSLVHDAMDDNEVEASVARARANYVQEQLNGKDPGNDPPGTALNETMLISALGENEDGVGGQRLIGAIRRTDALDHGRAWRFFDCTQTLPSVPPFPRDLFAPGTSMDILRGEHLNESMFSLLHVNRFAEPDARERQFMSGEFIQMALSKGLLPDEFVLWMFRSIPYERRGELSNAYYRIIKVCKCSYIKLQVVLTNRIYKNMNIERLKLLIRPADINDLFSRLGARSQALDTSEKIIPVPSQYIPPGSALKDHATFVSVLRLLRETTGLFAEDTQEQVVLLLLRLTLDVSLTADSMVSSELQWTINAVLDPENFHEASAEDSLRRVCATFYNTIHDVCIQSQIVHHILPTSPWFALIRCRLAVAFLLRSPSPLTESPEKLLDIKRITMLLLRDERFQVKRFKGIADYDWRELTALTALLNVAIDSSALELNFSSTQTEKDYDAAIDRLAAQIKMIFCSIQDSGASHVTRTVAKSELEALHYRVVYSVRSKPPPKTTIFESHVKERDGNIRSHFSNFAALAAGKQHHGTRQGTNPSAGPGDADNGDTGIPIRAHGQVP</sequence>
<feature type="region of interest" description="Disordered" evidence="1">
    <location>
        <begin position="684"/>
        <end position="720"/>
    </location>
</feature>
<dbReference type="OrthoDB" id="5350396at2759"/>
<proteinExistence type="predicted"/>
<accession>A0A9W4HH45</accession>
<dbReference type="EMBL" id="CAJVNV010000088">
    <property type="protein sequence ID" value="CAG8032640.1"/>
    <property type="molecule type" value="Genomic_DNA"/>
</dbReference>